<dbReference type="PANTHER" id="PTHR12250:SF0">
    <property type="entry name" value="GPI ETHANOLAMINE PHOSPHATE TRANSFERASE 1"/>
    <property type="match status" value="1"/>
</dbReference>
<dbReference type="GO" id="GO:0005789">
    <property type="term" value="C:endoplasmic reticulum membrane"/>
    <property type="evidence" value="ECO:0007669"/>
    <property type="project" value="UniProtKB-SubCell"/>
</dbReference>
<evidence type="ECO:0000256" key="7">
    <source>
        <dbReference type="ARBA" id="ARBA00022692"/>
    </source>
</evidence>
<dbReference type="RefSeq" id="XP_022284342.1">
    <property type="nucleotide sequence ID" value="XM_022428557.1"/>
</dbReference>
<keyword evidence="6 14" id="KW-0808">Transferase</keyword>
<feature type="transmembrane region" description="Helical" evidence="14">
    <location>
        <begin position="602"/>
        <end position="624"/>
    </location>
</feature>
<evidence type="ECO:0000313" key="18">
    <source>
        <dbReference type="Proteomes" id="UP000078397"/>
    </source>
</evidence>
<comment type="function">
    <text evidence="13 14">Ethanolamine phosphate transferase involved in glycosylphosphatidylinositol-anchor biosynthesis. Transfers ethanolamine phosphate to the first alpha-1,4-linked mannose of the glycosylphosphatidylinositol precursor of GPI-anchor.</text>
</comment>
<dbReference type="Pfam" id="PF00884">
    <property type="entry name" value="Sulfatase"/>
    <property type="match status" value="1"/>
</dbReference>
<evidence type="ECO:0000256" key="12">
    <source>
        <dbReference type="ARBA" id="ARBA00023316"/>
    </source>
</evidence>
<comment type="subcellular location">
    <subcellularLocation>
        <location evidence="1 14">Endoplasmic reticulum membrane</location>
        <topology evidence="1 14">Multi-pass membrane protein</topology>
    </subcellularLocation>
</comment>
<dbReference type="AlphaFoldDB" id="A0A179FJS0"/>
<feature type="transmembrane region" description="Helical" evidence="14">
    <location>
        <begin position="805"/>
        <end position="825"/>
    </location>
</feature>
<dbReference type="Gene3D" id="3.40.720.10">
    <property type="entry name" value="Alkaline Phosphatase, subunit A"/>
    <property type="match status" value="1"/>
</dbReference>
<feature type="domain" description="GPI ethanolamine phosphate transferase 1 C-terminal" evidence="16">
    <location>
        <begin position="441"/>
        <end position="904"/>
    </location>
</feature>
<accession>A0A179FJS0</accession>
<organism evidence="17 18">
    <name type="scientific">Pochonia chlamydosporia 170</name>
    <dbReference type="NCBI Taxonomy" id="1380566"/>
    <lineage>
        <taxon>Eukaryota</taxon>
        <taxon>Fungi</taxon>
        <taxon>Dikarya</taxon>
        <taxon>Ascomycota</taxon>
        <taxon>Pezizomycotina</taxon>
        <taxon>Sordariomycetes</taxon>
        <taxon>Hypocreomycetidae</taxon>
        <taxon>Hypocreales</taxon>
        <taxon>Clavicipitaceae</taxon>
        <taxon>Pochonia</taxon>
    </lineage>
</organism>
<keyword evidence="7 14" id="KW-0812">Transmembrane</keyword>
<keyword evidence="5 14" id="KW-0337">GPI-anchor biosynthesis</keyword>
<dbReference type="STRING" id="1380566.A0A179FJS0"/>
<feature type="transmembrane region" description="Helical" evidence="14">
    <location>
        <begin position="711"/>
        <end position="728"/>
    </location>
</feature>
<feature type="transmembrane region" description="Helical" evidence="14">
    <location>
        <begin position="878"/>
        <end position="897"/>
    </location>
</feature>
<feature type="domain" description="Sulfatase N-terminal" evidence="15">
    <location>
        <begin position="228"/>
        <end position="313"/>
    </location>
</feature>
<feature type="transmembrane region" description="Helical" evidence="14">
    <location>
        <begin position="740"/>
        <end position="758"/>
    </location>
</feature>
<dbReference type="Proteomes" id="UP000078397">
    <property type="component" value="Unassembled WGS sequence"/>
</dbReference>
<gene>
    <name evidence="17" type="ORF">VFPPC_07439</name>
</gene>
<dbReference type="GO" id="GO:0006506">
    <property type="term" value="P:GPI anchor biosynthetic process"/>
    <property type="evidence" value="ECO:0007669"/>
    <property type="project" value="UniProtKB-UniPathway"/>
</dbReference>
<sequence length="949" mass="105550">MASPRLKLLVTAAVFHLIYFYSIFDIYFVSPIVSGLQLFQSQTEGSRAPAQRLVLFVGDGLRADKAFEPFPESYAGVRGGSHPAPFLRSRVLEHGTFGISHTRVPTESRPGHVALIAGLYEDVSAVATGWKLNPVNFDSVFNRSRHTWSWGSPDILPMFEKGASPGVIDAYCYDPSFEDNSQDPVNLDLWVFDHVTRFFEEAKTNRTLNDMLRKDKIVFFLHLLGLDSTGHSYRPYSDEYLRNLQVVDQGVKKISALIENFYKDDQTAFVFTADHGMSDWGSHGDGHPDNTRTPLVAWGSGLAKPRKVKGSGNGHDSYSSAWNFGDVQRNDVAQADIAALMAYLVGLEFPANSVGELPLPFLSAEKSRQAAAYQANAKGILEQYHVKESIKQSTTLRYKPFEPLGAGKSEARLEVITRLIEQGSPEAAIKETKDLIEVTLQGLRYMQTYDWLFLRALVTAGYIGWMMTAIGTVLELFVLEGRVQTSRTWQGIIAFSSVLVLFFSSFVISRSPSTYYAYATFAVYFWNEAYARRHVFFAGGKQLVGPTNSTARITSLSISAVLYVGILGAMALAYIYREILTGLFIIGAVYPLSYGKRFLSQNIALTAAWFILCVIMSSFTLLSALKLENVGLILTSGILILGTATLYLACEDKFLRSWTAKQSTNQVRQRSYVWRLLMFMQIGLVVLAIYVTRSSALSLQAKKGLPPGNQLLGWATLIISLCPLPFLHQLQKQEHHLHRLMSVFLTFAPTFIILTISYESMFYWAYFLTLVTWIELESRIQAFTDASAKVKRSGSIRPLTLSDTRVALFGFFLIQSAFFSTGNVASVSSFSLESVYRLVPIFDPFAQGALLVLKLLIPFVLVSGSLAIVNQRLGLQPYALFVVSMALTDVLTLYFFWNVRDSGSWLEIGSTISHFAITSLMCVFVAGLGSLGGMFVTEVDETEAVASEK</sequence>
<feature type="transmembrane region" description="Helical" evidence="14">
    <location>
        <begin position="7"/>
        <end position="29"/>
    </location>
</feature>
<comment type="caution">
    <text evidence="17">The sequence shown here is derived from an EMBL/GenBank/DDBJ whole genome shotgun (WGS) entry which is preliminary data.</text>
</comment>
<evidence type="ECO:0000256" key="9">
    <source>
        <dbReference type="ARBA" id="ARBA00022989"/>
    </source>
</evidence>
<evidence type="ECO:0000259" key="16">
    <source>
        <dbReference type="Pfam" id="PF04987"/>
    </source>
</evidence>
<evidence type="ECO:0000256" key="10">
    <source>
        <dbReference type="ARBA" id="ARBA00023136"/>
    </source>
</evidence>
<keyword evidence="10 14" id="KW-0472">Membrane</keyword>
<dbReference type="InterPro" id="IPR037671">
    <property type="entry name" value="PIGN_N"/>
</dbReference>
<feature type="transmembrane region" description="Helical" evidence="14">
    <location>
        <begin position="671"/>
        <end position="691"/>
    </location>
</feature>
<feature type="transmembrane region" description="Helical" evidence="14">
    <location>
        <begin position="630"/>
        <end position="650"/>
    </location>
</feature>
<dbReference type="Pfam" id="PF04987">
    <property type="entry name" value="PigN"/>
    <property type="match status" value="1"/>
</dbReference>
<evidence type="ECO:0000256" key="6">
    <source>
        <dbReference type="ARBA" id="ARBA00022679"/>
    </source>
</evidence>
<feature type="transmembrane region" description="Helical" evidence="14">
    <location>
        <begin position="553"/>
        <end position="573"/>
    </location>
</feature>
<feature type="transmembrane region" description="Helical" evidence="14">
    <location>
        <begin position="491"/>
        <end position="509"/>
    </location>
</feature>
<dbReference type="FunFam" id="3.40.720.10:FF:000015">
    <property type="entry name" value="GPI ethanolamine phosphate transferase 1"/>
    <property type="match status" value="1"/>
</dbReference>
<evidence type="ECO:0000256" key="3">
    <source>
        <dbReference type="ARBA" id="ARBA00008400"/>
    </source>
</evidence>
<dbReference type="CDD" id="cd16020">
    <property type="entry name" value="GPI_EPT_1"/>
    <property type="match status" value="1"/>
</dbReference>
<protein>
    <recommendedName>
        <fullName evidence="4 14">GPI ethanolamine phosphate transferase 1</fullName>
        <ecNumber evidence="14">2.-.-.-</ecNumber>
    </recommendedName>
</protein>
<feature type="transmembrane region" description="Helical" evidence="14">
    <location>
        <begin position="912"/>
        <end position="936"/>
    </location>
</feature>
<dbReference type="EC" id="2.-.-.-" evidence="14"/>
<dbReference type="SUPFAM" id="SSF53649">
    <property type="entry name" value="Alkaline phosphatase-like"/>
    <property type="match status" value="1"/>
</dbReference>
<name>A0A179FJS0_METCM</name>
<evidence type="ECO:0000256" key="8">
    <source>
        <dbReference type="ARBA" id="ARBA00022824"/>
    </source>
</evidence>
<evidence type="ECO:0000256" key="14">
    <source>
        <dbReference type="RuleBase" id="RU367138"/>
    </source>
</evidence>
<evidence type="ECO:0000256" key="2">
    <source>
        <dbReference type="ARBA" id="ARBA00004687"/>
    </source>
</evidence>
<evidence type="ECO:0000256" key="4">
    <source>
        <dbReference type="ARBA" id="ARBA00020831"/>
    </source>
</evidence>
<dbReference type="OrthoDB" id="2748310at2759"/>
<dbReference type="InterPro" id="IPR017850">
    <property type="entry name" value="Alkaline_phosphatase_core_sf"/>
</dbReference>
<dbReference type="InterPro" id="IPR000917">
    <property type="entry name" value="Sulfatase_N"/>
</dbReference>
<dbReference type="GO" id="GO:0071555">
    <property type="term" value="P:cell wall organization"/>
    <property type="evidence" value="ECO:0007669"/>
    <property type="project" value="UniProtKB-KW"/>
</dbReference>
<evidence type="ECO:0000313" key="17">
    <source>
        <dbReference type="EMBL" id="OAQ65784.2"/>
    </source>
</evidence>
<feature type="transmembrane region" description="Helical" evidence="14">
    <location>
        <begin position="845"/>
        <end position="869"/>
    </location>
</feature>
<proteinExistence type="inferred from homology"/>
<dbReference type="PANTHER" id="PTHR12250">
    <property type="entry name" value="PHOSPHATIDYLINOSITOL GLYCAN, CLASS N"/>
    <property type="match status" value="1"/>
</dbReference>
<dbReference type="InterPro" id="IPR017852">
    <property type="entry name" value="GPI_EtnP_transferase_1_C"/>
</dbReference>
<comment type="pathway">
    <text evidence="2 14">Glycolipid biosynthesis; glycosylphosphatidylinositol-anchor biosynthesis.</text>
</comment>
<reference evidence="17 18" key="1">
    <citation type="journal article" date="2016" name="PLoS Pathog.">
        <title>Biosynthesis of antibiotic leucinostatins in bio-control fungus Purpureocillium lilacinum and their inhibition on phytophthora revealed by genome mining.</title>
        <authorList>
            <person name="Wang G."/>
            <person name="Liu Z."/>
            <person name="Lin R."/>
            <person name="Li E."/>
            <person name="Mao Z."/>
            <person name="Ling J."/>
            <person name="Yang Y."/>
            <person name="Yin W.B."/>
            <person name="Xie B."/>
        </authorList>
    </citation>
    <scope>NUCLEOTIDE SEQUENCE [LARGE SCALE GENOMIC DNA]</scope>
    <source>
        <strain evidence="17">170</strain>
    </source>
</reference>
<evidence type="ECO:0000256" key="5">
    <source>
        <dbReference type="ARBA" id="ARBA00022502"/>
    </source>
</evidence>
<dbReference type="InterPro" id="IPR007070">
    <property type="entry name" value="GPI_EtnP_transferase_1"/>
</dbReference>
<keyword evidence="8 14" id="KW-0256">Endoplasmic reticulum</keyword>
<dbReference type="UniPathway" id="UPA00196"/>
<comment type="similarity">
    <text evidence="3 14">Belongs to the PIGG/PIGN/PIGO family. PIGN subfamily.</text>
</comment>
<evidence type="ECO:0000259" key="15">
    <source>
        <dbReference type="Pfam" id="PF00884"/>
    </source>
</evidence>
<keyword evidence="12" id="KW-0961">Cell wall biogenesis/degradation</keyword>
<feature type="transmembrane region" description="Helical" evidence="14">
    <location>
        <begin position="451"/>
        <end position="479"/>
    </location>
</feature>
<dbReference type="GO" id="GO:0051377">
    <property type="term" value="F:mannose-ethanolamine phosphotransferase activity"/>
    <property type="evidence" value="ECO:0007669"/>
    <property type="project" value="UniProtKB-UniRule"/>
</dbReference>
<keyword evidence="9 14" id="KW-1133">Transmembrane helix</keyword>
<dbReference type="EMBL" id="LSBJ02000004">
    <property type="protein sequence ID" value="OAQ65784.2"/>
    <property type="molecule type" value="Genomic_DNA"/>
</dbReference>
<evidence type="ECO:0000256" key="13">
    <source>
        <dbReference type="ARBA" id="ARBA00024850"/>
    </source>
</evidence>
<dbReference type="GeneID" id="28850289"/>
<feature type="transmembrane region" description="Helical" evidence="14">
    <location>
        <begin position="764"/>
        <end position="784"/>
    </location>
</feature>
<evidence type="ECO:0000256" key="1">
    <source>
        <dbReference type="ARBA" id="ARBA00004477"/>
    </source>
</evidence>
<keyword evidence="11" id="KW-0325">Glycoprotein</keyword>
<evidence type="ECO:0000256" key="11">
    <source>
        <dbReference type="ARBA" id="ARBA00023180"/>
    </source>
</evidence>
<keyword evidence="18" id="KW-1185">Reference proteome</keyword>
<dbReference type="KEGG" id="pchm:VFPPC_07439"/>